<organism evidence="8 9">
    <name type="scientific">Exiguobacterium sibiricum (strain DSM 17290 / CCUG 55495 / CIP 109462 / JCM 13490 / 255-15)</name>
    <dbReference type="NCBI Taxonomy" id="262543"/>
    <lineage>
        <taxon>Bacteria</taxon>
        <taxon>Bacillati</taxon>
        <taxon>Bacillota</taxon>
        <taxon>Bacilli</taxon>
        <taxon>Bacillales</taxon>
        <taxon>Bacillales Family XII. Incertae Sedis</taxon>
        <taxon>Exiguobacterium</taxon>
    </lineage>
</organism>
<evidence type="ECO:0000256" key="1">
    <source>
        <dbReference type="ARBA" id="ARBA00022605"/>
    </source>
</evidence>
<comment type="similarity">
    <text evidence="7">Belongs to the shikimate kinase family.</text>
</comment>
<dbReference type="HOGENOM" id="CLU_057607_4_3_9"/>
<comment type="subcellular location">
    <subcellularLocation>
        <location evidence="7">Cytoplasm</location>
    </subcellularLocation>
</comment>
<comment type="subunit">
    <text evidence="7">Monomer.</text>
</comment>
<comment type="pathway">
    <text evidence="7">Metabolic intermediate biosynthesis; chorismate biosynthesis; chorismate from D-erythrose 4-phosphate and phosphoenolpyruvate: step 5/7.</text>
</comment>
<keyword evidence="6 7" id="KW-0057">Aromatic amino acid biosynthesis</keyword>
<dbReference type="InterPro" id="IPR031322">
    <property type="entry name" value="Shikimate/glucono_kinase"/>
</dbReference>
<keyword evidence="4 7" id="KW-0418">Kinase</keyword>
<dbReference type="eggNOG" id="COG0703">
    <property type="taxonomic scope" value="Bacteria"/>
</dbReference>
<protein>
    <recommendedName>
        <fullName evidence="7">Shikimate kinase</fullName>
        <shortName evidence="7">SK</shortName>
        <ecNumber evidence="7">2.7.1.71</ecNumber>
    </recommendedName>
</protein>
<reference evidence="8 9" key="2">
    <citation type="journal article" date="2008" name="BMC Genomics">
        <title>Architecture of thermal adaptation in an Exiguobacterium sibiricum strain isolated from 3 million year old permafrost: a genome and transcriptome approach.</title>
        <authorList>
            <person name="Rodrigues D.F."/>
            <person name="Ivanova N."/>
            <person name="He Z."/>
            <person name="Huebner M."/>
            <person name="Zhou J."/>
            <person name="Tiedje J.M."/>
        </authorList>
    </citation>
    <scope>NUCLEOTIDE SEQUENCE [LARGE SCALE GENOMIC DNA]</scope>
    <source>
        <strain evidence="9">DSM 17290 / CIP 109462 / JCM 13490 / 255-15</strain>
    </source>
</reference>
<keyword evidence="7" id="KW-0963">Cytoplasm</keyword>
<keyword evidence="9" id="KW-1185">Reference proteome</keyword>
<keyword evidence="7" id="KW-0460">Magnesium</keyword>
<evidence type="ECO:0000256" key="6">
    <source>
        <dbReference type="ARBA" id="ARBA00023141"/>
    </source>
</evidence>
<dbReference type="GO" id="GO:0009423">
    <property type="term" value="P:chorismate biosynthetic process"/>
    <property type="evidence" value="ECO:0007669"/>
    <property type="project" value="UniProtKB-UniRule"/>
</dbReference>
<feature type="binding site" evidence="7">
    <location>
        <position position="54"/>
    </location>
    <ligand>
        <name>substrate</name>
    </ligand>
</feature>
<dbReference type="GO" id="GO:0000287">
    <property type="term" value="F:magnesium ion binding"/>
    <property type="evidence" value="ECO:0007669"/>
    <property type="project" value="UniProtKB-UniRule"/>
</dbReference>
<dbReference type="Pfam" id="PF01202">
    <property type="entry name" value="SKI"/>
    <property type="match status" value="1"/>
</dbReference>
<dbReference type="EMBL" id="CP001022">
    <property type="protein sequence ID" value="ACB60367.1"/>
    <property type="molecule type" value="Genomic_DNA"/>
</dbReference>
<keyword evidence="1 7" id="KW-0028">Amino-acid biosynthesis</keyword>
<dbReference type="EC" id="2.7.1.71" evidence="7"/>
<dbReference type="Gene3D" id="3.40.50.300">
    <property type="entry name" value="P-loop containing nucleotide triphosphate hydrolases"/>
    <property type="match status" value="1"/>
</dbReference>
<comment type="caution">
    <text evidence="7">Lacks conserved residue(s) required for the propagation of feature annotation.</text>
</comment>
<dbReference type="GO" id="GO:0008652">
    <property type="term" value="P:amino acid biosynthetic process"/>
    <property type="evidence" value="ECO:0007669"/>
    <property type="project" value="UniProtKB-KW"/>
</dbReference>
<evidence type="ECO:0000313" key="8">
    <source>
        <dbReference type="EMBL" id="ACB60367.1"/>
    </source>
</evidence>
<dbReference type="RefSeq" id="WP_012369791.1">
    <property type="nucleotide sequence ID" value="NC_010556.1"/>
</dbReference>
<keyword evidence="7" id="KW-0479">Metal-binding</keyword>
<evidence type="ECO:0000256" key="2">
    <source>
        <dbReference type="ARBA" id="ARBA00022679"/>
    </source>
</evidence>
<keyword evidence="5 7" id="KW-0067">ATP-binding</keyword>
<dbReference type="UniPathway" id="UPA00053">
    <property type="reaction ID" value="UER00088"/>
</dbReference>
<keyword evidence="2 7" id="KW-0808">Transferase</keyword>
<dbReference type="PRINTS" id="PR01100">
    <property type="entry name" value="SHIKIMTKNASE"/>
</dbReference>
<dbReference type="GO" id="GO:0005524">
    <property type="term" value="F:ATP binding"/>
    <property type="evidence" value="ECO:0007669"/>
    <property type="project" value="UniProtKB-UniRule"/>
</dbReference>
<evidence type="ECO:0000256" key="4">
    <source>
        <dbReference type="ARBA" id="ARBA00022777"/>
    </source>
</evidence>
<dbReference type="SUPFAM" id="SSF52540">
    <property type="entry name" value="P-loop containing nucleoside triphosphate hydrolases"/>
    <property type="match status" value="1"/>
</dbReference>
<feature type="binding site" evidence="7">
    <location>
        <position position="73"/>
    </location>
    <ligand>
        <name>substrate</name>
    </ligand>
</feature>
<dbReference type="OrthoDB" id="9800332at2"/>
<dbReference type="InterPro" id="IPR000623">
    <property type="entry name" value="Shikimate_kinase/TSH1"/>
</dbReference>
<keyword evidence="3 7" id="KW-0547">Nucleotide-binding</keyword>
<reference evidence="9" key="3">
    <citation type="submission" date="2008-04" db="EMBL/GenBank/DDBJ databases">
        <title>Complete sequence of chromosome of Exiguobacterium sibiricum 255-15.</title>
        <authorList>
            <consortium name="US DOE Joint Genome Institute"/>
            <person name="Copeland A."/>
            <person name="Lucas S."/>
            <person name="Lapidus A."/>
            <person name="Glavina del Rio T."/>
            <person name="Dalin E."/>
            <person name="Tice H."/>
            <person name="Bruce D."/>
            <person name="Goodwin L."/>
            <person name="Pitluck S."/>
            <person name="Kiss H."/>
            <person name="Chertkov O."/>
            <person name="Monk C."/>
            <person name="Brettin T."/>
            <person name="Detter J.C."/>
            <person name="Han C."/>
            <person name="Kuske C.R."/>
            <person name="Schmutz J."/>
            <person name="Larimer F."/>
            <person name="Land M."/>
            <person name="Hauser L."/>
            <person name="Kyrpides N."/>
            <person name="Mikhailova N."/>
            <person name="Vishnivetskaya T."/>
            <person name="Rodrigues D.F."/>
            <person name="Gilichinsky D."/>
            <person name="Tiedje J."/>
            <person name="Richardson P."/>
        </authorList>
    </citation>
    <scope>NUCLEOTIDE SEQUENCE [LARGE SCALE GENOMIC DNA]</scope>
    <source>
        <strain evidence="9">DSM 17290 / CIP 109462 / JCM 13490 / 255-15</strain>
    </source>
</reference>
<dbReference type="GO" id="GO:0005829">
    <property type="term" value="C:cytosol"/>
    <property type="evidence" value="ECO:0007669"/>
    <property type="project" value="TreeGrafter"/>
</dbReference>
<proteinExistence type="inferred from homology"/>
<feature type="binding site" evidence="7">
    <location>
        <position position="111"/>
    </location>
    <ligand>
        <name>ATP</name>
        <dbReference type="ChEBI" id="CHEBI:30616"/>
    </ligand>
</feature>
<dbReference type="InterPro" id="IPR027417">
    <property type="entry name" value="P-loop_NTPase"/>
</dbReference>
<feature type="binding site" evidence="7">
    <location>
        <position position="15"/>
    </location>
    <ligand>
        <name>Mg(2+)</name>
        <dbReference type="ChEBI" id="CHEBI:18420"/>
    </ligand>
</feature>
<dbReference type="CDD" id="cd00464">
    <property type="entry name" value="SK"/>
    <property type="match status" value="1"/>
</dbReference>
<accession>B1YLD5</accession>
<dbReference type="PANTHER" id="PTHR21087">
    <property type="entry name" value="SHIKIMATE KINASE"/>
    <property type="match status" value="1"/>
</dbReference>
<comment type="cofactor">
    <cofactor evidence="7">
        <name>Mg(2+)</name>
        <dbReference type="ChEBI" id="CHEBI:18420"/>
    </cofactor>
    <text evidence="7">Binds 1 Mg(2+) ion per subunit.</text>
</comment>
<feature type="binding site" evidence="7">
    <location>
        <position position="127"/>
    </location>
    <ligand>
        <name>substrate</name>
    </ligand>
</feature>
<dbReference type="GO" id="GO:0009073">
    <property type="term" value="P:aromatic amino acid family biosynthetic process"/>
    <property type="evidence" value="ECO:0007669"/>
    <property type="project" value="UniProtKB-KW"/>
</dbReference>
<dbReference type="HAMAP" id="MF_00109">
    <property type="entry name" value="Shikimate_kinase"/>
    <property type="match status" value="1"/>
</dbReference>
<dbReference type="AlphaFoldDB" id="B1YLD5"/>
<name>B1YLD5_EXIS2</name>
<dbReference type="KEGG" id="esi:Exig_0887"/>
<dbReference type="PANTHER" id="PTHR21087:SF16">
    <property type="entry name" value="SHIKIMATE KINASE 1, CHLOROPLASTIC"/>
    <property type="match status" value="1"/>
</dbReference>
<evidence type="ECO:0000313" key="9">
    <source>
        <dbReference type="Proteomes" id="UP000001681"/>
    </source>
</evidence>
<reference evidence="8 9" key="1">
    <citation type="journal article" date="2006" name="Extremophiles">
        <title>Characterization of Exiguobacterium isolates from the Siberian permafrost. Description of Exiguobacterium sibiricum sp. nov.</title>
        <authorList>
            <person name="Rodrigues D.F."/>
            <person name="Goris J."/>
            <person name="Vishnivetskaya T."/>
            <person name="Gilichinsky D."/>
            <person name="Thomashow M.F."/>
            <person name="Tiedje J.M."/>
        </authorList>
    </citation>
    <scope>NUCLEOTIDE SEQUENCE [LARGE SCALE GENOMIC DNA]</scope>
    <source>
        <strain evidence="9">DSM 17290 / CIP 109462 / JCM 13490 / 255-15</strain>
    </source>
</reference>
<dbReference type="STRING" id="262543.Exig_0887"/>
<comment type="function">
    <text evidence="7">Catalyzes the specific phosphorylation of the 3-hydroxyl group of shikimic acid using ATP as a cosubstrate.</text>
</comment>
<dbReference type="Proteomes" id="UP000001681">
    <property type="component" value="Chromosome"/>
</dbReference>
<dbReference type="GO" id="GO:0004765">
    <property type="term" value="F:shikimate kinase activity"/>
    <property type="evidence" value="ECO:0007669"/>
    <property type="project" value="UniProtKB-UniRule"/>
</dbReference>
<sequence length="160" mass="18707">MDKVYLIGFMGTGKTAIGRHLQTRYDVEELDERFVQEYGSITDFFAKYGETGFRDREVELLRNSEAEIVITGGGIIERLENRTLMQESGLIIWIDTPFHLVWNRIRTDPSRPLVKSRMTVEKLFRRRRPVYARLANIRLDGTKTVRELAKEIESILEENV</sequence>
<gene>
    <name evidence="7" type="primary">aroK</name>
    <name evidence="8" type="ordered locus">Exig_0887</name>
</gene>
<comment type="catalytic activity">
    <reaction evidence="7">
        <text>shikimate + ATP = 3-phosphoshikimate + ADP + H(+)</text>
        <dbReference type="Rhea" id="RHEA:13121"/>
        <dbReference type="ChEBI" id="CHEBI:15378"/>
        <dbReference type="ChEBI" id="CHEBI:30616"/>
        <dbReference type="ChEBI" id="CHEBI:36208"/>
        <dbReference type="ChEBI" id="CHEBI:145989"/>
        <dbReference type="ChEBI" id="CHEBI:456216"/>
        <dbReference type="EC" id="2.7.1.71"/>
    </reaction>
</comment>
<evidence type="ECO:0000256" key="7">
    <source>
        <dbReference type="HAMAP-Rule" id="MF_00109"/>
    </source>
</evidence>
<dbReference type="SMR" id="B1YLD5"/>
<evidence type="ECO:0000256" key="5">
    <source>
        <dbReference type="ARBA" id="ARBA00022840"/>
    </source>
</evidence>
<evidence type="ECO:0000256" key="3">
    <source>
        <dbReference type="ARBA" id="ARBA00022741"/>
    </source>
</evidence>
<feature type="binding site" evidence="7">
    <location>
        <begin position="11"/>
        <end position="16"/>
    </location>
    <ligand>
        <name>ATP</name>
        <dbReference type="ChEBI" id="CHEBI:30616"/>
    </ligand>
</feature>